<name>A0A2U1NYZ4_ARTAN</name>
<dbReference type="Proteomes" id="UP000245207">
    <property type="component" value="Unassembled WGS sequence"/>
</dbReference>
<dbReference type="EMBL" id="PKPP01001949">
    <property type="protein sequence ID" value="PWA78753.1"/>
    <property type="molecule type" value="Genomic_DNA"/>
</dbReference>
<keyword evidence="3" id="KW-1185">Reference proteome</keyword>
<protein>
    <submittedName>
        <fullName evidence="2">Uncharacterized protein</fullName>
    </submittedName>
</protein>
<proteinExistence type="predicted"/>
<evidence type="ECO:0000256" key="1">
    <source>
        <dbReference type="SAM" id="SignalP"/>
    </source>
</evidence>
<keyword evidence="1" id="KW-0732">Signal</keyword>
<sequence>MLSCLLLSRFLVLLPKLLLHLRIGWNSLCRYMGHNRDGEEAPSALSRAFIEKEQLNEQQKKNEEKKVEPVKWLLFAEQPTMTKKQKVSMDALRIMLYFLTVITRTHKHVSPLCTLIHTIMNCLLWSCLLGYGECEC</sequence>
<feature type="chain" id="PRO_5015707244" evidence="1">
    <location>
        <begin position="21"/>
        <end position="136"/>
    </location>
</feature>
<organism evidence="2 3">
    <name type="scientific">Artemisia annua</name>
    <name type="common">Sweet wormwood</name>
    <dbReference type="NCBI Taxonomy" id="35608"/>
    <lineage>
        <taxon>Eukaryota</taxon>
        <taxon>Viridiplantae</taxon>
        <taxon>Streptophyta</taxon>
        <taxon>Embryophyta</taxon>
        <taxon>Tracheophyta</taxon>
        <taxon>Spermatophyta</taxon>
        <taxon>Magnoliopsida</taxon>
        <taxon>eudicotyledons</taxon>
        <taxon>Gunneridae</taxon>
        <taxon>Pentapetalae</taxon>
        <taxon>asterids</taxon>
        <taxon>campanulids</taxon>
        <taxon>Asterales</taxon>
        <taxon>Asteraceae</taxon>
        <taxon>Asteroideae</taxon>
        <taxon>Anthemideae</taxon>
        <taxon>Artemisiinae</taxon>
        <taxon>Artemisia</taxon>
    </lineage>
</organism>
<accession>A0A2U1NYZ4</accession>
<gene>
    <name evidence="2" type="ORF">CTI12_AA212350</name>
</gene>
<comment type="caution">
    <text evidence="2">The sequence shown here is derived from an EMBL/GenBank/DDBJ whole genome shotgun (WGS) entry which is preliminary data.</text>
</comment>
<feature type="signal peptide" evidence="1">
    <location>
        <begin position="1"/>
        <end position="20"/>
    </location>
</feature>
<reference evidence="2 3" key="1">
    <citation type="journal article" date="2018" name="Mol. Plant">
        <title>The genome of Artemisia annua provides insight into the evolution of Asteraceae family and artemisinin biosynthesis.</title>
        <authorList>
            <person name="Shen Q."/>
            <person name="Zhang L."/>
            <person name="Liao Z."/>
            <person name="Wang S."/>
            <person name="Yan T."/>
            <person name="Shi P."/>
            <person name="Liu M."/>
            <person name="Fu X."/>
            <person name="Pan Q."/>
            <person name="Wang Y."/>
            <person name="Lv Z."/>
            <person name="Lu X."/>
            <person name="Zhang F."/>
            <person name="Jiang W."/>
            <person name="Ma Y."/>
            <person name="Chen M."/>
            <person name="Hao X."/>
            <person name="Li L."/>
            <person name="Tang Y."/>
            <person name="Lv G."/>
            <person name="Zhou Y."/>
            <person name="Sun X."/>
            <person name="Brodelius P.E."/>
            <person name="Rose J.K.C."/>
            <person name="Tang K."/>
        </authorList>
    </citation>
    <scope>NUCLEOTIDE SEQUENCE [LARGE SCALE GENOMIC DNA]</scope>
    <source>
        <strain evidence="3">cv. Huhao1</strain>
        <tissue evidence="2">Leaf</tissue>
    </source>
</reference>
<dbReference type="AlphaFoldDB" id="A0A2U1NYZ4"/>
<evidence type="ECO:0000313" key="3">
    <source>
        <dbReference type="Proteomes" id="UP000245207"/>
    </source>
</evidence>
<evidence type="ECO:0000313" key="2">
    <source>
        <dbReference type="EMBL" id="PWA78753.1"/>
    </source>
</evidence>